<name>A0A9J6E0H0_RHIMP</name>
<dbReference type="EMBL" id="JABSTU010000006">
    <property type="protein sequence ID" value="KAH8027593.1"/>
    <property type="molecule type" value="Genomic_DNA"/>
</dbReference>
<feature type="transmembrane region" description="Helical" evidence="2">
    <location>
        <begin position="24"/>
        <end position="44"/>
    </location>
</feature>
<dbReference type="AlphaFoldDB" id="A0A9J6E0H0"/>
<keyword evidence="2" id="KW-0812">Transmembrane</keyword>
<keyword evidence="2" id="KW-1133">Transmembrane helix</keyword>
<proteinExistence type="predicted"/>
<gene>
    <name evidence="3" type="ORF">HPB51_007143</name>
</gene>
<feature type="transmembrane region" description="Helical" evidence="2">
    <location>
        <begin position="50"/>
        <end position="72"/>
    </location>
</feature>
<evidence type="ECO:0000313" key="4">
    <source>
        <dbReference type="Proteomes" id="UP000821866"/>
    </source>
</evidence>
<keyword evidence="4" id="KW-1185">Reference proteome</keyword>
<organism evidence="3 4">
    <name type="scientific">Rhipicephalus microplus</name>
    <name type="common">Cattle tick</name>
    <name type="synonym">Boophilus microplus</name>
    <dbReference type="NCBI Taxonomy" id="6941"/>
    <lineage>
        <taxon>Eukaryota</taxon>
        <taxon>Metazoa</taxon>
        <taxon>Ecdysozoa</taxon>
        <taxon>Arthropoda</taxon>
        <taxon>Chelicerata</taxon>
        <taxon>Arachnida</taxon>
        <taxon>Acari</taxon>
        <taxon>Parasitiformes</taxon>
        <taxon>Ixodida</taxon>
        <taxon>Ixodoidea</taxon>
        <taxon>Ixodidae</taxon>
        <taxon>Rhipicephalinae</taxon>
        <taxon>Rhipicephalus</taxon>
        <taxon>Boophilus</taxon>
    </lineage>
</organism>
<feature type="compositionally biased region" description="Polar residues" evidence="1">
    <location>
        <begin position="117"/>
        <end position="128"/>
    </location>
</feature>
<reference evidence="3" key="1">
    <citation type="journal article" date="2020" name="Cell">
        <title>Large-Scale Comparative Analyses of Tick Genomes Elucidate Their Genetic Diversity and Vector Capacities.</title>
        <authorList>
            <consortium name="Tick Genome and Microbiome Consortium (TIGMIC)"/>
            <person name="Jia N."/>
            <person name="Wang J."/>
            <person name="Shi W."/>
            <person name="Du L."/>
            <person name="Sun Y."/>
            <person name="Zhan W."/>
            <person name="Jiang J.F."/>
            <person name="Wang Q."/>
            <person name="Zhang B."/>
            <person name="Ji P."/>
            <person name="Bell-Sakyi L."/>
            <person name="Cui X.M."/>
            <person name="Yuan T.T."/>
            <person name="Jiang B.G."/>
            <person name="Yang W.F."/>
            <person name="Lam T.T."/>
            <person name="Chang Q.C."/>
            <person name="Ding S.J."/>
            <person name="Wang X.J."/>
            <person name="Zhu J.G."/>
            <person name="Ruan X.D."/>
            <person name="Zhao L."/>
            <person name="Wei J.T."/>
            <person name="Ye R.Z."/>
            <person name="Que T.C."/>
            <person name="Du C.H."/>
            <person name="Zhou Y.H."/>
            <person name="Cheng J.X."/>
            <person name="Dai P.F."/>
            <person name="Guo W.B."/>
            <person name="Han X.H."/>
            <person name="Huang E.J."/>
            <person name="Li L.F."/>
            <person name="Wei W."/>
            <person name="Gao Y.C."/>
            <person name="Liu J.Z."/>
            <person name="Shao H.Z."/>
            <person name="Wang X."/>
            <person name="Wang C.C."/>
            <person name="Yang T.C."/>
            <person name="Huo Q.B."/>
            <person name="Li W."/>
            <person name="Chen H.Y."/>
            <person name="Chen S.E."/>
            <person name="Zhou L.G."/>
            <person name="Ni X.B."/>
            <person name="Tian J.H."/>
            <person name="Sheng Y."/>
            <person name="Liu T."/>
            <person name="Pan Y.S."/>
            <person name="Xia L.Y."/>
            <person name="Li J."/>
            <person name="Zhao F."/>
            <person name="Cao W.C."/>
        </authorList>
    </citation>
    <scope>NUCLEOTIDE SEQUENCE</scope>
    <source>
        <strain evidence="3">Rmic-2018</strain>
    </source>
</reference>
<dbReference type="Proteomes" id="UP000821866">
    <property type="component" value="Chromosome 4"/>
</dbReference>
<evidence type="ECO:0000256" key="1">
    <source>
        <dbReference type="SAM" id="MobiDB-lite"/>
    </source>
</evidence>
<evidence type="ECO:0008006" key="5">
    <source>
        <dbReference type="Google" id="ProtNLM"/>
    </source>
</evidence>
<comment type="caution">
    <text evidence="3">The sequence shown here is derived from an EMBL/GenBank/DDBJ whole genome shotgun (WGS) entry which is preliminary data.</text>
</comment>
<accession>A0A9J6E0H0</accession>
<evidence type="ECO:0000256" key="2">
    <source>
        <dbReference type="SAM" id="Phobius"/>
    </source>
</evidence>
<feature type="compositionally biased region" description="Low complexity" evidence="1">
    <location>
        <begin position="142"/>
        <end position="167"/>
    </location>
</feature>
<sequence length="191" mass="19921">MLVLQTRPSRLLGGGFSRVVRNSITIKMVLGIVLFFAGMSSLYVNHRLGLSLAGVGLVLVFVPAEFLFGLCIDFKGTTETPALAVHRHKEHGRCSRSGSTKSDNRPPTEVVVENDGSRSASGGDNASTFPPEVVPQGGGSGDAAACGSLQNGASSPGSDSRRTSSPRCTCQAGKNSPPDAYVYQSLPLPQS</sequence>
<feature type="region of interest" description="Disordered" evidence="1">
    <location>
        <begin position="87"/>
        <end position="191"/>
    </location>
</feature>
<reference evidence="3" key="2">
    <citation type="submission" date="2021-09" db="EMBL/GenBank/DDBJ databases">
        <authorList>
            <person name="Jia N."/>
            <person name="Wang J."/>
            <person name="Shi W."/>
            <person name="Du L."/>
            <person name="Sun Y."/>
            <person name="Zhan W."/>
            <person name="Jiang J."/>
            <person name="Wang Q."/>
            <person name="Zhang B."/>
            <person name="Ji P."/>
            <person name="Sakyi L.B."/>
            <person name="Cui X."/>
            <person name="Yuan T."/>
            <person name="Jiang B."/>
            <person name="Yang W."/>
            <person name="Lam T.T.-Y."/>
            <person name="Chang Q."/>
            <person name="Ding S."/>
            <person name="Wang X."/>
            <person name="Zhu J."/>
            <person name="Ruan X."/>
            <person name="Zhao L."/>
            <person name="Wei J."/>
            <person name="Que T."/>
            <person name="Du C."/>
            <person name="Cheng J."/>
            <person name="Dai P."/>
            <person name="Han X."/>
            <person name="Huang E."/>
            <person name="Gao Y."/>
            <person name="Liu J."/>
            <person name="Shao H."/>
            <person name="Ye R."/>
            <person name="Li L."/>
            <person name="Wei W."/>
            <person name="Wang X."/>
            <person name="Wang C."/>
            <person name="Huo Q."/>
            <person name="Li W."/>
            <person name="Guo W."/>
            <person name="Chen H."/>
            <person name="Chen S."/>
            <person name="Zhou L."/>
            <person name="Zhou L."/>
            <person name="Ni X."/>
            <person name="Tian J."/>
            <person name="Zhou Y."/>
            <person name="Sheng Y."/>
            <person name="Liu T."/>
            <person name="Pan Y."/>
            <person name="Xia L."/>
            <person name="Li J."/>
            <person name="Zhao F."/>
            <person name="Cao W."/>
        </authorList>
    </citation>
    <scope>NUCLEOTIDE SEQUENCE</scope>
    <source>
        <strain evidence="3">Rmic-2018</strain>
        <tissue evidence="3">Larvae</tissue>
    </source>
</reference>
<keyword evidence="2" id="KW-0472">Membrane</keyword>
<protein>
    <recommendedName>
        <fullName evidence="5">Transmembrane protein</fullName>
    </recommendedName>
</protein>
<evidence type="ECO:0000313" key="3">
    <source>
        <dbReference type="EMBL" id="KAH8027593.1"/>
    </source>
</evidence>